<dbReference type="Proteomes" id="UP000277204">
    <property type="component" value="Unassembled WGS sequence"/>
</dbReference>
<evidence type="ECO:0000313" key="1">
    <source>
        <dbReference type="EMBL" id="VDP52455.1"/>
    </source>
</evidence>
<evidence type="ECO:0000313" key="2">
    <source>
        <dbReference type="Proteomes" id="UP000277204"/>
    </source>
</evidence>
<organism evidence="1 2">
    <name type="scientific">Schistosoma margrebowiei</name>
    <dbReference type="NCBI Taxonomy" id="48269"/>
    <lineage>
        <taxon>Eukaryota</taxon>
        <taxon>Metazoa</taxon>
        <taxon>Spiralia</taxon>
        <taxon>Lophotrochozoa</taxon>
        <taxon>Platyhelminthes</taxon>
        <taxon>Trematoda</taxon>
        <taxon>Digenea</taxon>
        <taxon>Strigeidida</taxon>
        <taxon>Schistosomatoidea</taxon>
        <taxon>Schistosomatidae</taxon>
        <taxon>Schistosoma</taxon>
    </lineage>
</organism>
<reference evidence="1 2" key="1">
    <citation type="submission" date="2018-11" db="EMBL/GenBank/DDBJ databases">
        <authorList>
            <consortium name="Pathogen Informatics"/>
        </authorList>
    </citation>
    <scope>NUCLEOTIDE SEQUENCE [LARGE SCALE GENOMIC DNA]</scope>
    <source>
        <strain evidence="1 2">Zambia</strain>
    </source>
</reference>
<keyword evidence="2" id="KW-1185">Reference proteome</keyword>
<protein>
    <submittedName>
        <fullName evidence="1">Uncharacterized protein</fullName>
    </submittedName>
</protein>
<dbReference type="AlphaFoldDB" id="A0A183N8S2"/>
<name>A0A183N8S2_9TREM</name>
<proteinExistence type="predicted"/>
<dbReference type="EMBL" id="UZAI01020612">
    <property type="protein sequence ID" value="VDP52455.1"/>
    <property type="molecule type" value="Genomic_DNA"/>
</dbReference>
<sequence length="336" mass="38512">MKTSTSEGIHGIQWTSRMQLGDLDFTDDLTILLYTHYTISNNLLCKRTNKITAEEGNKKKRWKWIEHTLKKAHICVTRQALKWNPADQRKRGRPKNTLRREMEKQMNKNRNELEKKAQDGVGWRMLVGGAYSIGSNGRKCLKSVKNIIVEQSSLYINLLDYEKAFDNVDRTTLWKLHLNYSVPEKIDNFTQNSFYGLNCKIVHEGQLTDSFEVMSSVSKESPNCSGLKSSVEIIPQIDIICDDTMLCSHMEYIICTFERRGSGAMSTTPFRRNEPCQEALTEIIISDYLYPALRIEGILTPHDEVLNSSEFTGSIQHSTTIEKIICEIKGPENFGD</sequence>
<gene>
    <name evidence="1" type="ORF">SMRZ_LOCUS24697</name>
</gene>
<accession>A0A183N8S2</accession>